<proteinExistence type="predicted"/>
<evidence type="ECO:0000313" key="2">
    <source>
        <dbReference type="EMBL" id="KOO24945.1"/>
    </source>
</evidence>
<dbReference type="AlphaFoldDB" id="A0A0M0JEU8"/>
<gene>
    <name evidence="2" type="ORF">Ctob_006576</name>
</gene>
<protein>
    <submittedName>
        <fullName evidence="2">Uncharacterized protein</fullName>
    </submittedName>
</protein>
<accession>A0A0M0JEU8</accession>
<dbReference type="Proteomes" id="UP000037460">
    <property type="component" value="Unassembled WGS sequence"/>
</dbReference>
<name>A0A0M0JEU8_9EUKA</name>
<feature type="compositionally biased region" description="Polar residues" evidence="1">
    <location>
        <begin position="430"/>
        <end position="439"/>
    </location>
</feature>
<feature type="region of interest" description="Disordered" evidence="1">
    <location>
        <begin position="417"/>
        <end position="445"/>
    </location>
</feature>
<keyword evidence="3" id="KW-1185">Reference proteome</keyword>
<reference evidence="3" key="1">
    <citation type="journal article" date="2015" name="PLoS Genet.">
        <title>Genome Sequence and Transcriptome Analyses of Chrysochromulina tobin: Metabolic Tools for Enhanced Algal Fitness in the Prominent Order Prymnesiales (Haptophyceae).</title>
        <authorList>
            <person name="Hovde B.T."/>
            <person name="Deodato C.R."/>
            <person name="Hunsperger H.M."/>
            <person name="Ryken S.A."/>
            <person name="Yost W."/>
            <person name="Jha R.K."/>
            <person name="Patterson J."/>
            <person name="Monnat R.J. Jr."/>
            <person name="Barlow S.B."/>
            <person name="Starkenburg S.R."/>
            <person name="Cattolico R.A."/>
        </authorList>
    </citation>
    <scope>NUCLEOTIDE SEQUENCE</scope>
    <source>
        <strain evidence="3">CCMP291</strain>
    </source>
</reference>
<feature type="region of interest" description="Disordered" evidence="1">
    <location>
        <begin position="330"/>
        <end position="359"/>
    </location>
</feature>
<dbReference type="OrthoDB" id="48451at2759"/>
<dbReference type="EMBL" id="JWZX01003035">
    <property type="protein sequence ID" value="KOO24945.1"/>
    <property type="molecule type" value="Genomic_DNA"/>
</dbReference>
<sequence length="869" mass="92411">MNMESAVRVIDGVFSADATAALRAHALRTSRLDTELAAFYERGAPTNSIETGLDSFLAQVGDAGRFVEYWRRSTWAHVALHRDIDEKLARSGVYEHPTHGHVLYLDVGPLVFGPTTVLWRDGGGQSFLTTVPAVRGRVVRFNGSLLHAVPRPHDAWLAHTTLAPGLERNYSLLPPEAPERRRDVLLFNVWAERPPSGIERGLAADEPASPLVLAEPEELWEEQLPRVLTKQSSSHSQSSGEEQLPRVLIEPAAPHKVSGAMDAMDAGAAPEATRLRLDLMGDCVRRGMDERVLELRTHVTNVSAAFGTQHEALTMHVHLVHLVHTAGSAVSSSDVGAPSGASDVLTKQSSSHSQSSGASDMLDASVMTAACKKAILSPYWSVARQAELLKLARGGGDGIAPVLDELRAVLGAPAGDDVGRRTLAEDAPSTAPNTASGTPPDTALPNTALDRALAEVPNELILELGTALLDQNDVRTAVALFAYAVGPSAARISAVLARGPSGGSAVYAARGALLDTARGALLEAPATTPSRAYTEIREIMRLAEPAVPPTYTEVASACATRACSIGGWSHAAGHAVERASLHDFVDGLGEACADLPVRLSKRSNNGGIEKIRIQRNGAWGDTIELGRFLGQPRPGVFVHEAVGLEELPSCRAHLAKHYAVPVLVPLMAAGGPTVEAGGPRLTHNLAPLVALTAHHGAHVGGLSMRARGLVVVVHEGQLEVSILPLSAWDVAVYLYPEQVLADRWNGSTGEELEALKTTRVAHDGSACAVPQSAFPSVEQMQRLPASDSKRFPLLARGYAARLSKTIQTGDVLWVPACTPYQLSPTEPVVFTSIEVGHELGDAESRGIGRGWAWRWGQGNAWGGEDHDEL</sequence>
<evidence type="ECO:0000256" key="1">
    <source>
        <dbReference type="SAM" id="MobiDB-lite"/>
    </source>
</evidence>
<evidence type="ECO:0000313" key="3">
    <source>
        <dbReference type="Proteomes" id="UP000037460"/>
    </source>
</evidence>
<organism evidence="2 3">
    <name type="scientific">Chrysochromulina tobinii</name>
    <dbReference type="NCBI Taxonomy" id="1460289"/>
    <lineage>
        <taxon>Eukaryota</taxon>
        <taxon>Haptista</taxon>
        <taxon>Haptophyta</taxon>
        <taxon>Prymnesiophyceae</taxon>
        <taxon>Prymnesiales</taxon>
        <taxon>Chrysochromulinaceae</taxon>
        <taxon>Chrysochromulina</taxon>
    </lineage>
</organism>
<comment type="caution">
    <text evidence="2">The sequence shown here is derived from an EMBL/GenBank/DDBJ whole genome shotgun (WGS) entry which is preliminary data.</text>
</comment>